<dbReference type="PANTHER" id="PTHR11247">
    <property type="entry name" value="PALMITOYL-PROTEIN THIOESTERASE/DOLICHYLDIPHOSPHATASE 1"/>
    <property type="match status" value="1"/>
</dbReference>
<evidence type="ECO:0000256" key="1">
    <source>
        <dbReference type="ARBA" id="ARBA00012423"/>
    </source>
</evidence>
<evidence type="ECO:0000313" key="8">
    <source>
        <dbReference type="EMBL" id="CAK7916385.1"/>
    </source>
</evidence>
<proteinExistence type="predicted"/>
<reference evidence="8 9" key="1">
    <citation type="submission" date="2024-01" db="EMBL/GenBank/DDBJ databases">
        <authorList>
            <consortium name="Genoscope - CEA"/>
            <person name="William W."/>
        </authorList>
    </citation>
    <scope>NUCLEOTIDE SEQUENCE [LARGE SCALE GENOMIC DNA]</scope>
    <source>
        <strain evidence="8 9">29B2s-10</strain>
    </source>
</reference>
<dbReference type="InterPro" id="IPR002472">
    <property type="entry name" value="Palm_thioest"/>
</dbReference>
<keyword evidence="4" id="KW-0378">Hydrolase</keyword>
<evidence type="ECO:0000256" key="3">
    <source>
        <dbReference type="ARBA" id="ARBA00022729"/>
    </source>
</evidence>
<evidence type="ECO:0000256" key="6">
    <source>
        <dbReference type="ARBA" id="ARBA00023180"/>
    </source>
</evidence>
<accession>A0ABP0ELH0</accession>
<dbReference type="Gene3D" id="3.40.50.1820">
    <property type="entry name" value="alpha/beta hydrolase"/>
    <property type="match status" value="1"/>
</dbReference>
<keyword evidence="9" id="KW-1185">Reference proteome</keyword>
<dbReference type="EC" id="3.1.2.22" evidence="1"/>
<dbReference type="InterPro" id="IPR029058">
    <property type="entry name" value="AB_hydrolase_fold"/>
</dbReference>
<dbReference type="EMBL" id="OZ004259">
    <property type="protein sequence ID" value="CAK7916385.1"/>
    <property type="molecule type" value="Genomic_DNA"/>
</dbReference>
<dbReference type="Pfam" id="PF02089">
    <property type="entry name" value="Palm_thioest"/>
    <property type="match status" value="1"/>
</dbReference>
<dbReference type="SUPFAM" id="SSF53474">
    <property type="entry name" value="alpha/beta-Hydrolases"/>
    <property type="match status" value="1"/>
</dbReference>
<name>A0ABP0ELH0_9ASCO</name>
<keyword evidence="6" id="KW-0325">Glycoprotein</keyword>
<dbReference type="PRINTS" id="PR00414">
    <property type="entry name" value="PPTHIESTRASE"/>
</dbReference>
<dbReference type="Proteomes" id="UP001497600">
    <property type="component" value="Chromosome G"/>
</dbReference>
<evidence type="ECO:0000256" key="4">
    <source>
        <dbReference type="ARBA" id="ARBA00022801"/>
    </source>
</evidence>
<sequence length="326" mass="36593">MLIPFLSSSFVLGWLAPSYDFLSISSAPSVVVDNINDNDQTTFNSPKSIRPLVIWHGLGDNYNSSSQNRVISLIQEVHPTIFIHSAYADIDPETDEKLSLFGDANLQIESVCSELQSIPQLQNGFDAIGFSQGGLLLRGLVERCPSLAINNLITFGSPHMGVSDLPLCSNPKDWVCKRRNAILKSQVWLDRIQRSILPASYFRDPVQYDKYIFHSHFLADVNNELVDTFNGSYSENLVKINKLVLIKFNQDTTLVPKDSAWFADVDSVTGDIIPLDETLLYSQDLIGLKELHLQNKIVFQEINEDHMVISNEFLLKTVREFTGGVV</sequence>
<organism evidence="8 9">
    <name type="scientific">[Candida] anglica</name>
    <dbReference type="NCBI Taxonomy" id="148631"/>
    <lineage>
        <taxon>Eukaryota</taxon>
        <taxon>Fungi</taxon>
        <taxon>Dikarya</taxon>
        <taxon>Ascomycota</taxon>
        <taxon>Saccharomycotina</taxon>
        <taxon>Pichiomycetes</taxon>
        <taxon>Debaryomycetaceae</taxon>
        <taxon>Kurtzmaniella</taxon>
    </lineage>
</organism>
<evidence type="ECO:0000256" key="2">
    <source>
        <dbReference type="ARBA" id="ARBA00014212"/>
    </source>
</evidence>
<evidence type="ECO:0000313" key="9">
    <source>
        <dbReference type="Proteomes" id="UP001497600"/>
    </source>
</evidence>
<dbReference type="PANTHER" id="PTHR11247:SF8">
    <property type="entry name" value="PALMITOYL-PROTEIN THIOESTERASE 1"/>
    <property type="match status" value="1"/>
</dbReference>
<keyword evidence="3" id="KW-0732">Signal</keyword>
<keyword evidence="5" id="KW-1015">Disulfide bond</keyword>
<gene>
    <name evidence="8" type="ORF">CAAN4_G03576</name>
</gene>
<evidence type="ECO:0000256" key="5">
    <source>
        <dbReference type="ARBA" id="ARBA00023157"/>
    </source>
</evidence>
<protein>
    <recommendedName>
        <fullName evidence="2">Palmitoyl-protein thioesterase 1</fullName>
        <ecNumber evidence="1">3.1.2.22</ecNumber>
    </recommendedName>
    <alternativeName>
        <fullName evidence="7">Palmitoyl-protein hydrolase 1</fullName>
    </alternativeName>
</protein>
<evidence type="ECO:0000256" key="7">
    <source>
        <dbReference type="ARBA" id="ARBA00031934"/>
    </source>
</evidence>